<dbReference type="RefSeq" id="WP_378160158.1">
    <property type="nucleotide sequence ID" value="NZ_JBHSBU010000001.1"/>
</dbReference>
<evidence type="ECO:0000313" key="2">
    <source>
        <dbReference type="EMBL" id="MFC4157967.1"/>
    </source>
</evidence>
<accession>A0ABV8MIJ6</accession>
<gene>
    <name evidence="2" type="ORF">ACFOW7_01220</name>
</gene>
<dbReference type="InterPro" id="IPR002711">
    <property type="entry name" value="HNH"/>
</dbReference>
<dbReference type="EMBL" id="JBHSBU010000001">
    <property type="protein sequence ID" value="MFC4157967.1"/>
    <property type="molecule type" value="Genomic_DNA"/>
</dbReference>
<keyword evidence="3" id="KW-1185">Reference proteome</keyword>
<protein>
    <submittedName>
        <fullName evidence="2">HNH endonuclease</fullName>
    </submittedName>
</protein>
<comment type="caution">
    <text evidence="2">The sequence shown here is derived from an EMBL/GenBank/DDBJ whole genome shotgun (WGS) entry which is preliminary data.</text>
</comment>
<dbReference type="GO" id="GO:0004519">
    <property type="term" value="F:endonuclease activity"/>
    <property type="evidence" value="ECO:0007669"/>
    <property type="project" value="UniProtKB-KW"/>
</dbReference>
<keyword evidence="2" id="KW-0378">Hydrolase</keyword>
<feature type="domain" description="HNH" evidence="1">
    <location>
        <begin position="7"/>
        <end position="51"/>
    </location>
</feature>
<sequence>MREQPLCVHCARSGRVQLATVVDHADGNAMNNERSNLQPLCASCHASKTAREDGGFGNPRR</sequence>
<evidence type="ECO:0000259" key="1">
    <source>
        <dbReference type="Pfam" id="PF01844"/>
    </source>
</evidence>
<dbReference type="Proteomes" id="UP001595791">
    <property type="component" value="Unassembled WGS sequence"/>
</dbReference>
<dbReference type="Gene3D" id="1.10.30.50">
    <property type="match status" value="1"/>
</dbReference>
<dbReference type="Pfam" id="PF01844">
    <property type="entry name" value="HNH"/>
    <property type="match status" value="1"/>
</dbReference>
<dbReference type="InterPro" id="IPR003615">
    <property type="entry name" value="HNH_nuc"/>
</dbReference>
<keyword evidence="2" id="KW-0540">Nuclease</keyword>
<organism evidence="2 3">
    <name type="scientific">Chitinimonas lacunae</name>
    <dbReference type="NCBI Taxonomy" id="1963018"/>
    <lineage>
        <taxon>Bacteria</taxon>
        <taxon>Pseudomonadati</taxon>
        <taxon>Pseudomonadota</taxon>
        <taxon>Betaproteobacteria</taxon>
        <taxon>Neisseriales</taxon>
        <taxon>Chitinibacteraceae</taxon>
        <taxon>Chitinimonas</taxon>
    </lineage>
</organism>
<proteinExistence type="predicted"/>
<name>A0ABV8MIJ6_9NEIS</name>
<reference evidence="3" key="1">
    <citation type="journal article" date="2019" name="Int. J. Syst. Evol. Microbiol.">
        <title>The Global Catalogue of Microorganisms (GCM) 10K type strain sequencing project: providing services to taxonomists for standard genome sequencing and annotation.</title>
        <authorList>
            <consortium name="The Broad Institute Genomics Platform"/>
            <consortium name="The Broad Institute Genome Sequencing Center for Infectious Disease"/>
            <person name="Wu L."/>
            <person name="Ma J."/>
        </authorList>
    </citation>
    <scope>NUCLEOTIDE SEQUENCE [LARGE SCALE GENOMIC DNA]</scope>
    <source>
        <strain evidence="3">LMG 29894</strain>
    </source>
</reference>
<evidence type="ECO:0000313" key="3">
    <source>
        <dbReference type="Proteomes" id="UP001595791"/>
    </source>
</evidence>
<dbReference type="CDD" id="cd00085">
    <property type="entry name" value="HNHc"/>
    <property type="match status" value="1"/>
</dbReference>
<keyword evidence="2" id="KW-0255">Endonuclease</keyword>